<evidence type="ECO:0000259" key="1">
    <source>
        <dbReference type="Pfam" id="PF16391"/>
    </source>
</evidence>
<dbReference type="EMBL" id="LT608328">
    <property type="protein sequence ID" value="SCM59358.1"/>
    <property type="molecule type" value="Genomic_DNA"/>
</dbReference>
<dbReference type="Gene3D" id="2.60.120.260">
    <property type="entry name" value="Galactose-binding domain-like"/>
    <property type="match status" value="1"/>
</dbReference>
<evidence type="ECO:0000313" key="3">
    <source>
        <dbReference type="Proteomes" id="UP000178485"/>
    </source>
</evidence>
<dbReference type="RefSeq" id="WP_071137657.1">
    <property type="nucleotide sequence ID" value="NZ_DUQN01000074.1"/>
</dbReference>
<name>A0A1G4GA40_9BACT</name>
<proteinExistence type="predicted"/>
<gene>
    <name evidence="2" type="ORF">ING2E5A_2562</name>
</gene>
<dbReference type="KEGG" id="pmuc:ING2E5A_2562"/>
<dbReference type="Pfam" id="PF16391">
    <property type="entry name" value="DUF5000"/>
    <property type="match status" value="1"/>
</dbReference>
<reference evidence="2 3" key="1">
    <citation type="submission" date="2016-08" db="EMBL/GenBank/DDBJ databases">
        <authorList>
            <person name="Seilhamer J.J."/>
        </authorList>
    </citation>
    <scope>NUCLEOTIDE SEQUENCE [LARGE SCALE GENOMIC DNA]</scope>
    <source>
        <strain evidence="2">ING2-E5A</strain>
    </source>
</reference>
<dbReference type="STRING" id="1642646.ING2E5A_2562"/>
<feature type="domain" description="DUF5000" evidence="1">
    <location>
        <begin position="256"/>
        <end position="406"/>
    </location>
</feature>
<dbReference type="Pfam" id="PF16389">
    <property type="entry name" value="DUF4998"/>
    <property type="match status" value="1"/>
</dbReference>
<keyword evidence="3" id="KW-1185">Reference proteome</keyword>
<evidence type="ECO:0000313" key="2">
    <source>
        <dbReference type="EMBL" id="SCM59358.1"/>
    </source>
</evidence>
<protein>
    <submittedName>
        <fullName evidence="2">Coagulation factor 5/8 type domain protein</fullName>
    </submittedName>
</protein>
<dbReference type="InterPro" id="IPR032164">
    <property type="entry name" value="DUF5000"/>
</dbReference>
<dbReference type="Proteomes" id="UP000178485">
    <property type="component" value="Chromosome i"/>
</dbReference>
<sequence length="410" mass="46259">MMKNNILFIIFIVVIGVCTGCDSQTDIYEKYIVPNGLIYPGPAQNPVAYPGNKRIKISWLRGTDPRVQTARIFWNNYTDSVEFIVPADVDTVSYIIDPIDENTYSFMIHTYDNEGNKSIPIEVLGAVYGDNYRNLLTNRLLKSTYYDGLDLKLNWGVAGDTEVETLVNWVDTNGAPQSMEVDPAESETVVPNFNLNEPLSYSTIHKPDSLAIDMFQATPSEKMIDPVILIPKNTWRSLSLPGDMGMNASYPLTNLWDNNTSNFMHSVDPVTLPCTFTWDMGLKAKLSKMRIWPRKSNDDRWTRGHPRLFEIYGSLEPNPDGSLDDSWILLGRFECVQPSGNGIATPWQLPTSEDIALSDNGIEFEFVPNDSVDPNTTVQYIRFRSLEHFNPAAAPRILLAEISLWGTLVR</sequence>
<dbReference type="SUPFAM" id="SSF49785">
    <property type="entry name" value="Galactose-binding domain-like"/>
    <property type="match status" value="1"/>
</dbReference>
<dbReference type="AlphaFoldDB" id="A0A1G4GA40"/>
<organism evidence="2 3">
    <name type="scientific">Petrimonas mucosa</name>
    <dbReference type="NCBI Taxonomy" id="1642646"/>
    <lineage>
        <taxon>Bacteria</taxon>
        <taxon>Pseudomonadati</taxon>
        <taxon>Bacteroidota</taxon>
        <taxon>Bacteroidia</taxon>
        <taxon>Bacteroidales</taxon>
        <taxon>Dysgonomonadaceae</taxon>
        <taxon>Petrimonas</taxon>
    </lineage>
</organism>
<dbReference type="InterPro" id="IPR008979">
    <property type="entry name" value="Galactose-bd-like_sf"/>
</dbReference>
<accession>A0A1G4GA40</accession>